<accession>A0A388SD82</accession>
<dbReference type="InterPro" id="IPR036388">
    <property type="entry name" value="WH-like_DNA-bd_sf"/>
</dbReference>
<keyword evidence="7" id="KW-1185">Reference proteome</keyword>
<organism evidence="6 7">
    <name type="scientific">Mesosutterella multiformis</name>
    <dbReference type="NCBI Taxonomy" id="2259133"/>
    <lineage>
        <taxon>Bacteria</taxon>
        <taxon>Pseudomonadati</taxon>
        <taxon>Pseudomonadota</taxon>
        <taxon>Betaproteobacteria</taxon>
        <taxon>Burkholderiales</taxon>
        <taxon>Sutterellaceae</taxon>
        <taxon>Mesosutterella</taxon>
    </lineage>
</organism>
<dbReference type="SUPFAM" id="SSF53850">
    <property type="entry name" value="Periplasmic binding protein-like II"/>
    <property type="match status" value="1"/>
</dbReference>
<dbReference type="AlphaFoldDB" id="A0A388SD82"/>
<evidence type="ECO:0000256" key="2">
    <source>
        <dbReference type="ARBA" id="ARBA00023015"/>
    </source>
</evidence>
<dbReference type="PANTHER" id="PTHR30419:SF8">
    <property type="entry name" value="NITROGEN ASSIMILATION TRANSCRIPTIONAL ACTIVATOR-RELATED"/>
    <property type="match status" value="1"/>
</dbReference>
<dbReference type="InterPro" id="IPR036390">
    <property type="entry name" value="WH_DNA-bd_sf"/>
</dbReference>
<keyword evidence="4" id="KW-0804">Transcription</keyword>
<evidence type="ECO:0000256" key="4">
    <source>
        <dbReference type="ARBA" id="ARBA00023163"/>
    </source>
</evidence>
<dbReference type="OrthoDB" id="646694at2"/>
<name>A0A388SD82_9BURK</name>
<comment type="similarity">
    <text evidence="1">Belongs to the LysR transcriptional regulatory family.</text>
</comment>
<dbReference type="GO" id="GO:0005829">
    <property type="term" value="C:cytosol"/>
    <property type="evidence" value="ECO:0007669"/>
    <property type="project" value="TreeGrafter"/>
</dbReference>
<evidence type="ECO:0000256" key="3">
    <source>
        <dbReference type="ARBA" id="ARBA00023125"/>
    </source>
</evidence>
<feature type="domain" description="HTH lysR-type" evidence="5">
    <location>
        <begin position="1"/>
        <end position="58"/>
    </location>
</feature>
<gene>
    <name evidence="6" type="ORF">MESMUL_16410</name>
</gene>
<dbReference type="InterPro" id="IPR000847">
    <property type="entry name" value="LysR_HTH_N"/>
</dbReference>
<comment type="caution">
    <text evidence="6">The sequence shown here is derived from an EMBL/GenBank/DDBJ whole genome shotgun (WGS) entry which is preliminary data.</text>
</comment>
<dbReference type="PROSITE" id="PS50931">
    <property type="entry name" value="HTH_LYSR"/>
    <property type="match status" value="1"/>
</dbReference>
<dbReference type="EMBL" id="BGZJ01000001">
    <property type="protein sequence ID" value="GBO94287.1"/>
    <property type="molecule type" value="Genomic_DNA"/>
</dbReference>
<proteinExistence type="inferred from homology"/>
<dbReference type="InterPro" id="IPR005119">
    <property type="entry name" value="LysR_subst-bd"/>
</dbReference>
<evidence type="ECO:0000313" key="6">
    <source>
        <dbReference type="EMBL" id="GBO94287.1"/>
    </source>
</evidence>
<sequence>MEIRVLRYFVTMAREGNMTRAAERLFVTQPTLSKQLKDLEEELGRKLYERTNYSIRLTDAGMLLRKRAEDILALVDKTEEEFRALNDLDSGSVSIGAAESDSIKYFARTVKRLHERYPGIRPDFVSGDADDITAKLDKGLLDFAIIVNDADLSKYNYLDLPGQDRWGLVMRRDAPLAIRKAVPVEDLPFHPLICSRQGLQQDLRRWLGDTADRLNIVATFNLAYNAGIMVREGLGYAVVFDHLIDTCPASDLCFRPIVPAKTSGMKIIWRKYQVFTPAATRLLEVLKADLEREFEAAARDAAAEALKEDPERPGARPAR</sequence>
<dbReference type="Pfam" id="PF03466">
    <property type="entry name" value="LysR_substrate"/>
    <property type="match status" value="1"/>
</dbReference>
<dbReference type="RefSeq" id="WP_116270517.1">
    <property type="nucleotide sequence ID" value="NZ_BGZJ01000001.1"/>
</dbReference>
<dbReference type="PRINTS" id="PR00039">
    <property type="entry name" value="HTHLYSR"/>
</dbReference>
<protein>
    <submittedName>
        <fullName evidence="6">LysR family transcriptional regulator</fullName>
    </submittedName>
</protein>
<dbReference type="Gene3D" id="1.10.10.10">
    <property type="entry name" value="Winged helix-like DNA-binding domain superfamily/Winged helix DNA-binding domain"/>
    <property type="match status" value="1"/>
</dbReference>
<evidence type="ECO:0000313" key="7">
    <source>
        <dbReference type="Proteomes" id="UP000266091"/>
    </source>
</evidence>
<dbReference type="Pfam" id="PF00126">
    <property type="entry name" value="HTH_1"/>
    <property type="match status" value="1"/>
</dbReference>
<dbReference type="FunFam" id="1.10.10.10:FF:000001">
    <property type="entry name" value="LysR family transcriptional regulator"/>
    <property type="match status" value="1"/>
</dbReference>
<keyword evidence="2" id="KW-0805">Transcription regulation</keyword>
<dbReference type="PANTHER" id="PTHR30419">
    <property type="entry name" value="HTH-TYPE TRANSCRIPTIONAL REGULATOR YBHD"/>
    <property type="match status" value="1"/>
</dbReference>
<dbReference type="Gene3D" id="3.40.190.290">
    <property type="match status" value="1"/>
</dbReference>
<keyword evidence="3" id="KW-0238">DNA-binding</keyword>
<dbReference type="InterPro" id="IPR050950">
    <property type="entry name" value="HTH-type_LysR_regulators"/>
</dbReference>
<evidence type="ECO:0000259" key="5">
    <source>
        <dbReference type="PROSITE" id="PS50931"/>
    </source>
</evidence>
<dbReference type="CDD" id="cd05466">
    <property type="entry name" value="PBP2_LTTR_substrate"/>
    <property type="match status" value="1"/>
</dbReference>
<dbReference type="Proteomes" id="UP000266091">
    <property type="component" value="Unassembled WGS sequence"/>
</dbReference>
<reference evidence="6 7" key="1">
    <citation type="journal article" date="2018" name="Int. J. Syst. Evol. Microbiol.">
        <title>Mesosutterella multiformis gen. nov., sp. nov., a member of the family Sutterellaceae and Sutterella megalosphaeroides sp. nov., isolated from human faeces.</title>
        <authorList>
            <person name="Sakamoto M."/>
            <person name="Ikeyama N."/>
            <person name="Kunihiro T."/>
            <person name="Iino T."/>
            <person name="Yuki M."/>
            <person name="Ohkuma M."/>
        </authorList>
    </citation>
    <scope>NUCLEOTIDE SEQUENCE [LARGE SCALE GENOMIC DNA]</scope>
    <source>
        <strain evidence="6 7">4NBBH2</strain>
    </source>
</reference>
<dbReference type="GO" id="GO:0003677">
    <property type="term" value="F:DNA binding"/>
    <property type="evidence" value="ECO:0007669"/>
    <property type="project" value="UniProtKB-KW"/>
</dbReference>
<dbReference type="GO" id="GO:0003700">
    <property type="term" value="F:DNA-binding transcription factor activity"/>
    <property type="evidence" value="ECO:0007669"/>
    <property type="project" value="InterPro"/>
</dbReference>
<evidence type="ECO:0000256" key="1">
    <source>
        <dbReference type="ARBA" id="ARBA00009437"/>
    </source>
</evidence>
<dbReference type="SUPFAM" id="SSF46785">
    <property type="entry name" value="Winged helix' DNA-binding domain"/>
    <property type="match status" value="1"/>
</dbReference>
<accession>A0A401LM76</accession>